<evidence type="ECO:0000313" key="2">
    <source>
        <dbReference type="Proteomes" id="UP000479000"/>
    </source>
</evidence>
<dbReference type="AlphaFoldDB" id="A0A6H5GPP2"/>
<sequence>AGEWNADISKVLRVARHLSRLRKVSGQKNSVFREEKRAGKLWFIRQYEKRSSARTVIMKWVETPCSWLSRAGGAILLLPFSGKLSGSAKLPSHAERGLYQELSRIRLEQILICIPCKLNWRTVKLASST</sequence>
<feature type="non-terminal residue" evidence="1">
    <location>
        <position position="1"/>
    </location>
</feature>
<proteinExistence type="predicted"/>
<dbReference type="EMBL" id="CADCXU010014905">
    <property type="protein sequence ID" value="CAB0004381.1"/>
    <property type="molecule type" value="Genomic_DNA"/>
</dbReference>
<dbReference type="Proteomes" id="UP000479000">
    <property type="component" value="Unassembled WGS sequence"/>
</dbReference>
<gene>
    <name evidence="1" type="ORF">NTEN_LOCUS9858</name>
</gene>
<evidence type="ECO:0000313" key="1">
    <source>
        <dbReference type="EMBL" id="CAB0004381.1"/>
    </source>
</evidence>
<protein>
    <submittedName>
        <fullName evidence="1">Uncharacterized protein</fullName>
    </submittedName>
</protein>
<reference evidence="1 2" key="1">
    <citation type="submission" date="2020-02" db="EMBL/GenBank/DDBJ databases">
        <authorList>
            <person name="Ferguson B K."/>
        </authorList>
    </citation>
    <scope>NUCLEOTIDE SEQUENCE [LARGE SCALE GENOMIC DNA]</scope>
</reference>
<accession>A0A6H5GPP2</accession>
<keyword evidence="2" id="KW-1185">Reference proteome</keyword>
<organism evidence="1 2">
    <name type="scientific">Nesidiocoris tenuis</name>
    <dbReference type="NCBI Taxonomy" id="355587"/>
    <lineage>
        <taxon>Eukaryota</taxon>
        <taxon>Metazoa</taxon>
        <taxon>Ecdysozoa</taxon>
        <taxon>Arthropoda</taxon>
        <taxon>Hexapoda</taxon>
        <taxon>Insecta</taxon>
        <taxon>Pterygota</taxon>
        <taxon>Neoptera</taxon>
        <taxon>Paraneoptera</taxon>
        <taxon>Hemiptera</taxon>
        <taxon>Heteroptera</taxon>
        <taxon>Panheteroptera</taxon>
        <taxon>Cimicomorpha</taxon>
        <taxon>Miridae</taxon>
        <taxon>Dicyphina</taxon>
        <taxon>Nesidiocoris</taxon>
    </lineage>
</organism>
<name>A0A6H5GPP2_9HEMI</name>